<dbReference type="EMBL" id="CP063056">
    <property type="protein sequence ID" value="QPB42671.1"/>
    <property type="molecule type" value="Genomic_DNA"/>
</dbReference>
<sequence length="68" mass="7622">MRKPTYLITEFELKRLNEIQSLLLFTARSAEKAEPFDIESALNGILSLVGETVESIREHCEVKGGNNA</sequence>
<evidence type="ECO:0008006" key="3">
    <source>
        <dbReference type="Google" id="ProtNLM"/>
    </source>
</evidence>
<name>A0ABX6UZJ8_9PAST</name>
<protein>
    <recommendedName>
        <fullName evidence="3">Prophage protein</fullName>
    </recommendedName>
</protein>
<evidence type="ECO:0000313" key="2">
    <source>
        <dbReference type="Proteomes" id="UP000663069"/>
    </source>
</evidence>
<accession>A0ABX6UZJ8</accession>
<keyword evidence="2" id="KW-1185">Reference proteome</keyword>
<dbReference type="RefSeq" id="WP_194812249.1">
    <property type="nucleotide sequence ID" value="NZ_CP063056.1"/>
</dbReference>
<gene>
    <name evidence="1" type="ORF">IHV77_00650</name>
</gene>
<proteinExistence type="predicted"/>
<evidence type="ECO:0000313" key="1">
    <source>
        <dbReference type="EMBL" id="QPB42671.1"/>
    </source>
</evidence>
<organism evidence="1 2">
    <name type="scientific">Rodentibacter haemolyticus</name>
    <dbReference type="NCBI Taxonomy" id="2778911"/>
    <lineage>
        <taxon>Bacteria</taxon>
        <taxon>Pseudomonadati</taxon>
        <taxon>Pseudomonadota</taxon>
        <taxon>Gammaproteobacteria</taxon>
        <taxon>Pasteurellales</taxon>
        <taxon>Pasteurellaceae</taxon>
        <taxon>Rodentibacter</taxon>
    </lineage>
</organism>
<reference evidence="1 2" key="1">
    <citation type="submission" date="2020-10" db="EMBL/GenBank/DDBJ databases">
        <title>Genome Sequencing of Rodentibacter spp. strain DSM111151.</title>
        <authorList>
            <person name="Benga L."/>
            <person name="Lautwein T."/>
        </authorList>
    </citation>
    <scope>NUCLEOTIDE SEQUENCE [LARGE SCALE GENOMIC DNA]</scope>
    <source>
        <strain evidence="1 2">DSM 111151</strain>
    </source>
</reference>
<dbReference type="Proteomes" id="UP000663069">
    <property type="component" value="Chromosome"/>
</dbReference>